<feature type="non-terminal residue" evidence="2">
    <location>
        <position position="1"/>
    </location>
</feature>
<keyword evidence="1" id="KW-0472">Membrane</keyword>
<name>A0ABQ6NB45_9STRA</name>
<gene>
    <name evidence="2" type="ORF">TeGR_g3163</name>
</gene>
<dbReference type="Proteomes" id="UP001165060">
    <property type="component" value="Unassembled WGS sequence"/>
</dbReference>
<organism evidence="2 3">
    <name type="scientific">Tetraparma gracilis</name>
    <dbReference type="NCBI Taxonomy" id="2962635"/>
    <lineage>
        <taxon>Eukaryota</taxon>
        <taxon>Sar</taxon>
        <taxon>Stramenopiles</taxon>
        <taxon>Ochrophyta</taxon>
        <taxon>Bolidophyceae</taxon>
        <taxon>Parmales</taxon>
        <taxon>Triparmaceae</taxon>
        <taxon>Tetraparma</taxon>
    </lineage>
</organism>
<comment type="caution">
    <text evidence="2">The sequence shown here is derived from an EMBL/GenBank/DDBJ whole genome shotgun (WGS) entry which is preliminary data.</text>
</comment>
<evidence type="ECO:0000313" key="2">
    <source>
        <dbReference type="EMBL" id="GMI51892.1"/>
    </source>
</evidence>
<feature type="transmembrane region" description="Helical" evidence="1">
    <location>
        <begin position="98"/>
        <end position="116"/>
    </location>
</feature>
<protein>
    <submittedName>
        <fullName evidence="2">Uncharacterized protein</fullName>
    </submittedName>
</protein>
<reference evidence="2 3" key="1">
    <citation type="journal article" date="2023" name="Commun. Biol.">
        <title>Genome analysis of Parmales, the sister group of diatoms, reveals the evolutionary specialization of diatoms from phago-mixotrophs to photoautotrophs.</title>
        <authorList>
            <person name="Ban H."/>
            <person name="Sato S."/>
            <person name="Yoshikawa S."/>
            <person name="Yamada K."/>
            <person name="Nakamura Y."/>
            <person name="Ichinomiya M."/>
            <person name="Sato N."/>
            <person name="Blanc-Mathieu R."/>
            <person name="Endo H."/>
            <person name="Kuwata A."/>
            <person name="Ogata H."/>
        </authorList>
    </citation>
    <scope>NUCLEOTIDE SEQUENCE [LARGE SCALE GENOMIC DNA]</scope>
</reference>
<evidence type="ECO:0000256" key="1">
    <source>
        <dbReference type="SAM" id="Phobius"/>
    </source>
</evidence>
<evidence type="ECO:0000313" key="3">
    <source>
        <dbReference type="Proteomes" id="UP001165060"/>
    </source>
</evidence>
<feature type="transmembrane region" description="Helical" evidence="1">
    <location>
        <begin position="7"/>
        <end position="27"/>
    </location>
</feature>
<keyword evidence="3" id="KW-1185">Reference proteome</keyword>
<keyword evidence="1" id="KW-0812">Transmembrane</keyword>
<keyword evidence="1" id="KW-1133">Transmembrane helix</keyword>
<accession>A0ABQ6NB45</accession>
<proteinExistence type="predicted"/>
<sequence length="147" mass="16591">CEKCNNTMSFALVGVSLLSFVAIIYVVDLRSQQQGTMIGIKSITAFYQSAQLTTLVNIPWPKIALWAPFTVPYGDANCLTNQVGWNQQLSFFVTATQIHGWAVIVIVGLGLPLFIVRKMLQLRREDKLDSDSVFAGLFEWYVSERRR</sequence>
<dbReference type="EMBL" id="BRYB01007040">
    <property type="protein sequence ID" value="GMI51892.1"/>
    <property type="molecule type" value="Genomic_DNA"/>
</dbReference>